<dbReference type="PANTHER" id="PTHR31672:SF13">
    <property type="entry name" value="F-BOX PROTEIN CPR30-LIKE"/>
    <property type="match status" value="1"/>
</dbReference>
<dbReference type="PROSITE" id="PS50181">
    <property type="entry name" value="FBOX"/>
    <property type="match status" value="1"/>
</dbReference>
<reference evidence="2" key="2">
    <citation type="journal article" date="2023" name="Plants (Basel)">
        <title>Annotation of the Turnera subulata (Passifloraceae) Draft Genome Reveals the S-Locus Evolved after the Divergence of Turneroideae from Passifloroideae in a Stepwise Manner.</title>
        <authorList>
            <person name="Henning P.M."/>
            <person name="Roalson E.H."/>
            <person name="Mir W."/>
            <person name="McCubbin A.G."/>
            <person name="Shore J.S."/>
        </authorList>
    </citation>
    <scope>NUCLEOTIDE SEQUENCE</scope>
    <source>
        <strain evidence="2">F60SS</strain>
    </source>
</reference>
<accession>A0A9Q0G0Z1</accession>
<keyword evidence="3" id="KW-1185">Reference proteome</keyword>
<dbReference type="InterPro" id="IPR017451">
    <property type="entry name" value="F-box-assoc_interact_dom"/>
</dbReference>
<dbReference type="Pfam" id="PF00646">
    <property type="entry name" value="F-box"/>
    <property type="match status" value="1"/>
</dbReference>
<dbReference type="Pfam" id="PF07734">
    <property type="entry name" value="FBA_1"/>
    <property type="match status" value="1"/>
</dbReference>
<dbReference type="AlphaFoldDB" id="A0A9Q0G0Z1"/>
<gene>
    <name evidence="2" type="ORF">Tsubulata_028328</name>
</gene>
<dbReference type="InterPro" id="IPR001810">
    <property type="entry name" value="F-box_dom"/>
</dbReference>
<dbReference type="InterPro" id="IPR050796">
    <property type="entry name" value="SCF_F-box_component"/>
</dbReference>
<dbReference type="InterPro" id="IPR036047">
    <property type="entry name" value="F-box-like_dom_sf"/>
</dbReference>
<proteinExistence type="predicted"/>
<comment type="caution">
    <text evidence="2">The sequence shown here is derived from an EMBL/GenBank/DDBJ whole genome shotgun (WGS) entry which is preliminary data.</text>
</comment>
<dbReference type="EMBL" id="JAKUCV010002855">
    <property type="protein sequence ID" value="KAJ4841208.1"/>
    <property type="molecule type" value="Genomic_DNA"/>
</dbReference>
<dbReference type="InterPro" id="IPR006527">
    <property type="entry name" value="F-box-assoc_dom_typ1"/>
</dbReference>
<protein>
    <recommendedName>
        <fullName evidence="1">F-box domain-containing protein</fullName>
    </recommendedName>
</protein>
<organism evidence="2 3">
    <name type="scientific">Turnera subulata</name>
    <dbReference type="NCBI Taxonomy" id="218843"/>
    <lineage>
        <taxon>Eukaryota</taxon>
        <taxon>Viridiplantae</taxon>
        <taxon>Streptophyta</taxon>
        <taxon>Embryophyta</taxon>
        <taxon>Tracheophyta</taxon>
        <taxon>Spermatophyta</taxon>
        <taxon>Magnoliopsida</taxon>
        <taxon>eudicotyledons</taxon>
        <taxon>Gunneridae</taxon>
        <taxon>Pentapetalae</taxon>
        <taxon>rosids</taxon>
        <taxon>fabids</taxon>
        <taxon>Malpighiales</taxon>
        <taxon>Passifloraceae</taxon>
        <taxon>Turnera</taxon>
    </lineage>
</organism>
<reference evidence="2" key="1">
    <citation type="submission" date="2022-02" db="EMBL/GenBank/DDBJ databases">
        <authorList>
            <person name="Henning P.M."/>
            <person name="McCubbin A.G."/>
            <person name="Shore J.S."/>
        </authorList>
    </citation>
    <scope>NUCLEOTIDE SEQUENCE</scope>
    <source>
        <strain evidence="2">F60SS</strain>
        <tissue evidence="2">Leaves</tissue>
    </source>
</reference>
<evidence type="ECO:0000313" key="2">
    <source>
        <dbReference type="EMBL" id="KAJ4841208.1"/>
    </source>
</evidence>
<sequence>MSSLRLPSEIVEEILARLPSESIHRFKSLSKSWSSLLLSEEFQKLRFKTAPPVQKLLRRPLPYTGLKADYGAHLESYDYRGDEETCTKLIFPESTRFLFIVGSCNGLVCLAQESLSNDHRDKFVWNPFTGVYRKLPDPEDMSCHYGGMQCAYGFGYDSAADDYKVFLVAVRRSAPIPEDFVPKVQIFSLKTGSWKRVENPGRHLQDIREADRGLFLNGALHWGKKDAKKITAFDLAEEKFYDFPAPPELRGLGHKGIGIVGEYLCMSCFPAPTVQGSVVWVMKEYLNAKSWVPFIDYRPSLGGQYCSVRCHCNFTADSLQDKEDEGCLMFYMHGCVQILKWDKTLGKSDKDGVDEGEVKVSLAAYRRYAPIPEDRVPKVHIFSLKTDSWKLMENPSRDLQLIQEGDTGLYLNGALHWESCSGKKIVAFDLVEQKFYDVPAPVRGRSSAHELGNCR</sequence>
<evidence type="ECO:0000313" key="3">
    <source>
        <dbReference type="Proteomes" id="UP001141552"/>
    </source>
</evidence>
<feature type="domain" description="F-box" evidence="1">
    <location>
        <begin position="1"/>
        <end position="45"/>
    </location>
</feature>
<dbReference type="SUPFAM" id="SSF81383">
    <property type="entry name" value="F-box domain"/>
    <property type="match status" value="1"/>
</dbReference>
<dbReference type="PANTHER" id="PTHR31672">
    <property type="entry name" value="BNACNNG10540D PROTEIN"/>
    <property type="match status" value="1"/>
</dbReference>
<dbReference type="NCBIfam" id="TIGR01640">
    <property type="entry name" value="F_box_assoc_1"/>
    <property type="match status" value="1"/>
</dbReference>
<dbReference type="Proteomes" id="UP001141552">
    <property type="component" value="Unassembled WGS sequence"/>
</dbReference>
<dbReference type="SMART" id="SM00256">
    <property type="entry name" value="FBOX"/>
    <property type="match status" value="1"/>
</dbReference>
<evidence type="ECO:0000259" key="1">
    <source>
        <dbReference type="PROSITE" id="PS50181"/>
    </source>
</evidence>
<name>A0A9Q0G0Z1_9ROSI</name>
<dbReference type="OrthoDB" id="591557at2759"/>